<dbReference type="AlphaFoldDB" id="A0A6L2MI48"/>
<comment type="caution">
    <text evidence="1">The sequence shown here is derived from an EMBL/GenBank/DDBJ whole genome shotgun (WGS) entry which is preliminary data.</text>
</comment>
<accession>A0A6L2MI48</accession>
<gene>
    <name evidence="1" type="ORF">Tci_045117</name>
</gene>
<keyword evidence="1" id="KW-0418">Kinase</keyword>
<reference evidence="1" key="1">
    <citation type="journal article" date="2019" name="Sci. Rep.">
        <title>Draft genome of Tanacetum cinerariifolium, the natural source of mosquito coil.</title>
        <authorList>
            <person name="Yamashiro T."/>
            <person name="Shiraishi A."/>
            <person name="Satake H."/>
            <person name="Nakayama K."/>
        </authorList>
    </citation>
    <scope>NUCLEOTIDE SEQUENCE</scope>
</reference>
<protein>
    <submittedName>
        <fullName evidence="1">Wall-associated kinase family protein</fullName>
    </submittedName>
</protein>
<evidence type="ECO:0000313" key="1">
    <source>
        <dbReference type="EMBL" id="GEU73139.1"/>
    </source>
</evidence>
<name>A0A6L2MI48_TANCI</name>
<keyword evidence="1" id="KW-0808">Transferase</keyword>
<dbReference type="GO" id="GO:0016301">
    <property type="term" value="F:kinase activity"/>
    <property type="evidence" value="ECO:0007669"/>
    <property type="project" value="UniProtKB-KW"/>
</dbReference>
<dbReference type="EMBL" id="BKCJ010006630">
    <property type="protein sequence ID" value="GEU73139.1"/>
    <property type="molecule type" value="Genomic_DNA"/>
</dbReference>
<organism evidence="1">
    <name type="scientific">Tanacetum cinerariifolium</name>
    <name type="common">Dalmatian daisy</name>
    <name type="synonym">Chrysanthemum cinerariifolium</name>
    <dbReference type="NCBI Taxonomy" id="118510"/>
    <lineage>
        <taxon>Eukaryota</taxon>
        <taxon>Viridiplantae</taxon>
        <taxon>Streptophyta</taxon>
        <taxon>Embryophyta</taxon>
        <taxon>Tracheophyta</taxon>
        <taxon>Spermatophyta</taxon>
        <taxon>Magnoliopsida</taxon>
        <taxon>eudicotyledons</taxon>
        <taxon>Gunneridae</taxon>
        <taxon>Pentapetalae</taxon>
        <taxon>asterids</taxon>
        <taxon>campanulids</taxon>
        <taxon>Asterales</taxon>
        <taxon>Asteraceae</taxon>
        <taxon>Asteroideae</taxon>
        <taxon>Anthemideae</taxon>
        <taxon>Anthemidinae</taxon>
        <taxon>Tanacetum</taxon>
    </lineage>
</organism>
<feature type="non-terminal residue" evidence="1">
    <location>
        <position position="78"/>
    </location>
</feature>
<proteinExistence type="predicted"/>
<sequence>MVMLYILGNVSSPSSPKDGNPYLIDGCDVTEKCARCKHNGGECDYDPIYDVNGALSKWNFTCYHRDFMGTSSYLDVTL</sequence>